<dbReference type="Pfam" id="PF01609">
    <property type="entry name" value="DDE_Tnp_1"/>
    <property type="match status" value="1"/>
</dbReference>
<feature type="domain" description="Transposase IS4-like" evidence="1">
    <location>
        <begin position="121"/>
        <end position="215"/>
    </location>
</feature>
<protein>
    <submittedName>
        <fullName evidence="2">IS5 family transposase</fullName>
    </submittedName>
</protein>
<sequence>MGTAVRPAKTSPASWDAIADVDAFVDEVLMELAAMEADGTKPTRSGPKPALAGAALRKAIMTIWCLCFCGMQWRAIGQLCDIPFNTLFTLFARWTRLGLWRRLLDRLRRTWRLACGDAAEPTAVVIDSRSCRSAPSCFKRGFDGGKRINGVKVHLGVDKYGIPLAIDVSPANVHDTKGIVPVLRELSGKGFRGSALGDLGYRGKRLAKSGKKLGITVEPIARGRDGKFLPTGICWVVERSFSWIANYRRLNTIFERTKEHLVAFIEIAFISILSRRIKRLVAEEAPA</sequence>
<dbReference type="PANTHER" id="PTHR30007:SF0">
    <property type="entry name" value="TRANSPOSASE"/>
    <property type="match status" value="1"/>
</dbReference>
<keyword evidence="2" id="KW-0614">Plasmid</keyword>
<dbReference type="InterPro" id="IPR002559">
    <property type="entry name" value="Transposase_11"/>
</dbReference>
<organism evidence="2 3">
    <name type="scientific">Skermanella cutis</name>
    <dbReference type="NCBI Taxonomy" id="2775420"/>
    <lineage>
        <taxon>Bacteria</taxon>
        <taxon>Pseudomonadati</taxon>
        <taxon>Pseudomonadota</taxon>
        <taxon>Alphaproteobacteria</taxon>
        <taxon>Rhodospirillales</taxon>
        <taxon>Azospirillaceae</taxon>
        <taxon>Skermanella</taxon>
    </lineage>
</organism>
<evidence type="ECO:0000313" key="3">
    <source>
        <dbReference type="Proteomes" id="UP000595197"/>
    </source>
</evidence>
<gene>
    <name evidence="2" type="ORF">IGS68_28620</name>
</gene>
<dbReference type="Proteomes" id="UP000595197">
    <property type="component" value="Plasmid pTT6-1"/>
</dbReference>
<dbReference type="NCBIfam" id="NF033580">
    <property type="entry name" value="transpos_IS5_3"/>
    <property type="match status" value="1"/>
</dbReference>
<keyword evidence="3" id="KW-1185">Reference proteome</keyword>
<evidence type="ECO:0000313" key="2">
    <source>
        <dbReference type="EMBL" id="QQP93123.1"/>
    </source>
</evidence>
<proteinExistence type="predicted"/>
<reference evidence="2" key="1">
    <citation type="submission" date="2021-02" db="EMBL/GenBank/DDBJ databases">
        <title>Skermanella TT6 skin isolate.</title>
        <authorList>
            <person name="Lee K."/>
            <person name="Ganzorig M."/>
        </authorList>
    </citation>
    <scope>NUCLEOTIDE SEQUENCE</scope>
    <source>
        <strain evidence="2">TT6</strain>
    </source>
</reference>
<dbReference type="RefSeq" id="WP_201082525.1">
    <property type="nucleotide sequence ID" value="NZ_CP067421.1"/>
</dbReference>
<evidence type="ECO:0000259" key="1">
    <source>
        <dbReference type="Pfam" id="PF01609"/>
    </source>
</evidence>
<geneLocation type="plasmid" evidence="2 3">
    <name>pTT6-1</name>
</geneLocation>
<name>A0ABX7BIL8_9PROT</name>
<dbReference type="PANTHER" id="PTHR30007">
    <property type="entry name" value="PHP DOMAIN PROTEIN"/>
    <property type="match status" value="1"/>
</dbReference>
<dbReference type="EMBL" id="CP067421">
    <property type="protein sequence ID" value="QQP93123.1"/>
    <property type="molecule type" value="Genomic_DNA"/>
</dbReference>
<accession>A0ABX7BIL8</accession>